<evidence type="ECO:0000313" key="5">
    <source>
        <dbReference type="Proteomes" id="UP001055453"/>
    </source>
</evidence>
<protein>
    <recommendedName>
        <fullName evidence="3">NusB/RsmB/TIM44 domain-containing protein</fullName>
    </recommendedName>
</protein>
<dbReference type="InterPro" id="IPR006027">
    <property type="entry name" value="NusB_RsmB_TIM44"/>
</dbReference>
<dbReference type="InterPro" id="IPR035926">
    <property type="entry name" value="NusB-like_sf"/>
</dbReference>
<organism evidence="4 5">
    <name type="scientific">Nostoc cf. commune SO-36</name>
    <dbReference type="NCBI Taxonomy" id="449208"/>
    <lineage>
        <taxon>Bacteria</taxon>
        <taxon>Bacillati</taxon>
        <taxon>Cyanobacteriota</taxon>
        <taxon>Cyanophyceae</taxon>
        <taxon>Nostocales</taxon>
        <taxon>Nostocaceae</taxon>
        <taxon>Nostoc</taxon>
    </lineage>
</organism>
<dbReference type="Pfam" id="PF01029">
    <property type="entry name" value="NusB"/>
    <property type="match status" value="1"/>
</dbReference>
<keyword evidence="1" id="KW-0694">RNA-binding</keyword>
<evidence type="ECO:0000256" key="1">
    <source>
        <dbReference type="ARBA" id="ARBA00022884"/>
    </source>
</evidence>
<dbReference type="EMBL" id="AP025732">
    <property type="protein sequence ID" value="BDI19733.1"/>
    <property type="molecule type" value="Genomic_DNA"/>
</dbReference>
<accession>A0ABM7Z944</accession>
<evidence type="ECO:0000256" key="2">
    <source>
        <dbReference type="SAM" id="MobiDB-lite"/>
    </source>
</evidence>
<reference evidence="4" key="1">
    <citation type="submission" date="2022-04" db="EMBL/GenBank/DDBJ databases">
        <title>Complete genome sequence of a cyanobacterium, Nostoc sp. SO-36, isolated in Antarctica.</title>
        <authorList>
            <person name="Kanesaki Y."/>
            <person name="Effendi D."/>
            <person name="Sakamoto T."/>
            <person name="Ohtani S."/>
            <person name="Awai K."/>
        </authorList>
    </citation>
    <scope>NUCLEOTIDE SEQUENCE</scope>
    <source>
        <strain evidence="4">SO-36</strain>
    </source>
</reference>
<evidence type="ECO:0000313" key="4">
    <source>
        <dbReference type="EMBL" id="BDI19733.1"/>
    </source>
</evidence>
<feature type="region of interest" description="Disordered" evidence="2">
    <location>
        <begin position="131"/>
        <end position="157"/>
    </location>
</feature>
<proteinExistence type="predicted"/>
<keyword evidence="5" id="KW-1185">Reference proteome</keyword>
<dbReference type="Gene3D" id="1.10.940.10">
    <property type="entry name" value="NusB-like"/>
    <property type="match status" value="1"/>
</dbReference>
<name>A0ABM7Z944_NOSCO</name>
<evidence type="ECO:0000259" key="3">
    <source>
        <dbReference type="Pfam" id="PF01029"/>
    </source>
</evidence>
<feature type="compositionally biased region" description="Basic and acidic residues" evidence="2">
    <location>
        <begin position="131"/>
        <end position="149"/>
    </location>
</feature>
<dbReference type="SUPFAM" id="SSF48013">
    <property type="entry name" value="NusB-like"/>
    <property type="match status" value="1"/>
</dbReference>
<sequence>MTNPRQLAFIALRDVHKGAYADVALDRVLQKVNLLDNDRRLVTELVYGSVRRQRTLDTLIDQLAKKKSHQQPQDLRTILHLGFYQLRYQQRIPASAAVNTTVELAKENGFSGLTVLLTVYYVSILEKQGEMREQGKQGEHGGRGAEGQRRKILSPQPPMLIRYSFQKTQ</sequence>
<dbReference type="Proteomes" id="UP001055453">
    <property type="component" value="Chromosome"/>
</dbReference>
<gene>
    <name evidence="4" type="ORF">ANSO36C_55350</name>
</gene>
<feature type="domain" description="NusB/RsmB/TIM44" evidence="3">
    <location>
        <begin position="3"/>
        <end position="109"/>
    </location>
</feature>